<gene>
    <name evidence="1" type="ORF">ALQ53_200049</name>
</gene>
<dbReference type="Proteomes" id="UP000269335">
    <property type="component" value="Unassembled WGS sequence"/>
</dbReference>
<organism evidence="1 2">
    <name type="scientific">Pseudomonas cannabina</name>
    <dbReference type="NCBI Taxonomy" id="86840"/>
    <lineage>
        <taxon>Bacteria</taxon>
        <taxon>Pseudomonadati</taxon>
        <taxon>Pseudomonadota</taxon>
        <taxon>Gammaproteobacteria</taxon>
        <taxon>Pseudomonadales</taxon>
        <taxon>Pseudomonadaceae</taxon>
        <taxon>Pseudomonas</taxon>
    </lineage>
</organism>
<accession>A0AB37Q5Q3</accession>
<dbReference type="InterPro" id="IPR025157">
    <property type="entry name" value="Hemagglutinin_rpt"/>
</dbReference>
<sequence>MQQQEAYLYAGNRLGFTSGQDTNIGGATLRGNDVVGRVGRDLNVTSLANTGKVEGKEYDLSATVVVGFGGSVSGSAGYGRTNGSTNWIEQQTSITGKDQVDIRTQNHTQLDGALIASDTGNLKLDTNTLGFSDIAGKDKEHGYYLNVGGSYGNSSGAVQDPSQVSKGKQGQNGWSVEGWNYEKDRQQVVRGTVGAGDVVVRGDAAAGKDSTAGLNRDVDKAYEITRDDEHRTDLYVTKSSVEAASQPVVTAKQWTNQLLTYDDTARQNYENASRDLTRAVNKIESTLGRQMDTGASKLMGADFAENTMDSLLQGGMTRDQAMKTMADPQFQESVVAEIARLAGIDLNPVEDLDKTLQEDNRPNSPGAMELPASFVNPTDKEQLTVAQDTLRSMASINQYIQEHPAQQEAVSVLVAVAQGPKGLVQLAVYNAVSETPLGQSLGQKVAEYSDALGEQVASAMEGKPLNKDDNSELYLIGGGGLAAGLLTGMLASGKFSGKSKVVTAEMRADPYHPDWKNYTGKDRGVGADVVKGGEGGKATGEAATQIPGRVQSRVNIANGRTETTPLRDNGNPVSAGFDHVIDGHFNREISNSRSVFTIAPDELKGILQSSSVVKSPVVALPDGQFVRTVDVGRAIGTTTLKDGGIPTSVIKVFTDKAGNLITTFPVKVGN</sequence>
<reference evidence="1 2" key="1">
    <citation type="submission" date="2018-08" db="EMBL/GenBank/DDBJ databases">
        <title>Recombination of ecologically and evolutionarily significant loci maintains genetic cohesion in the Pseudomonas syringae species complex.</title>
        <authorList>
            <person name="Dillon M."/>
            <person name="Thakur S."/>
            <person name="Almeida R.N.D."/>
            <person name="Weir B.S."/>
            <person name="Guttman D.S."/>
        </authorList>
    </citation>
    <scope>NUCLEOTIDE SEQUENCE [LARGE SCALE GENOMIC DNA]</scope>
    <source>
        <strain evidence="1 2">ICMP 15201</strain>
    </source>
</reference>
<dbReference type="EMBL" id="RBPH01000206">
    <property type="protein sequence ID" value="RMN78446.1"/>
    <property type="molecule type" value="Genomic_DNA"/>
</dbReference>
<evidence type="ECO:0000313" key="2">
    <source>
        <dbReference type="Proteomes" id="UP000269335"/>
    </source>
</evidence>
<dbReference type="Pfam" id="PF13332">
    <property type="entry name" value="Fil_haemagg_2"/>
    <property type="match status" value="2"/>
</dbReference>
<comment type="caution">
    <text evidence="1">The sequence shown here is derived from an EMBL/GenBank/DDBJ whole genome shotgun (WGS) entry which is preliminary data.</text>
</comment>
<proteinExistence type="predicted"/>
<name>A0AB37Q5Q3_PSECA</name>
<evidence type="ECO:0000313" key="1">
    <source>
        <dbReference type="EMBL" id="RMN78446.1"/>
    </source>
</evidence>
<dbReference type="AlphaFoldDB" id="A0AB37Q5Q3"/>
<dbReference type="GO" id="GO:0003824">
    <property type="term" value="F:catalytic activity"/>
    <property type="evidence" value="ECO:0007669"/>
    <property type="project" value="UniProtKB-ARBA"/>
</dbReference>
<protein>
    <submittedName>
        <fullName evidence="1">Uncharacterized protein</fullName>
    </submittedName>
</protein>